<accession>A0A645FXC6</accession>
<sequence length="97" mass="10165">MGVVCAVGLFRPFGNYEVGGHVLVGVGRIHSAAGGHHQTIPPTAAVRVVVAETVGVATVRGHVADAHSCTPPLRVVHIFDTPVSIVWNRLVVKTTIK</sequence>
<proteinExistence type="predicted"/>
<comment type="caution">
    <text evidence="1">The sequence shown here is derived from an EMBL/GenBank/DDBJ whole genome shotgun (WGS) entry which is preliminary data.</text>
</comment>
<evidence type="ECO:0000313" key="1">
    <source>
        <dbReference type="EMBL" id="MPN19177.1"/>
    </source>
</evidence>
<name>A0A645FXC6_9ZZZZ</name>
<protein>
    <submittedName>
        <fullName evidence="1">Uncharacterized protein</fullName>
    </submittedName>
</protein>
<dbReference type="EMBL" id="VSSQ01066686">
    <property type="protein sequence ID" value="MPN19177.1"/>
    <property type="molecule type" value="Genomic_DNA"/>
</dbReference>
<gene>
    <name evidence="1" type="ORF">SDC9_166543</name>
</gene>
<organism evidence="1">
    <name type="scientific">bioreactor metagenome</name>
    <dbReference type="NCBI Taxonomy" id="1076179"/>
    <lineage>
        <taxon>unclassified sequences</taxon>
        <taxon>metagenomes</taxon>
        <taxon>ecological metagenomes</taxon>
    </lineage>
</organism>
<dbReference type="AlphaFoldDB" id="A0A645FXC6"/>
<reference evidence="1" key="1">
    <citation type="submission" date="2019-08" db="EMBL/GenBank/DDBJ databases">
        <authorList>
            <person name="Kucharzyk K."/>
            <person name="Murdoch R.W."/>
            <person name="Higgins S."/>
            <person name="Loffler F."/>
        </authorList>
    </citation>
    <scope>NUCLEOTIDE SEQUENCE</scope>
</reference>